<dbReference type="InterPro" id="IPR002197">
    <property type="entry name" value="HTH_Fis"/>
</dbReference>
<organism evidence="2">
    <name type="scientific">marine sediment metagenome</name>
    <dbReference type="NCBI Taxonomy" id="412755"/>
    <lineage>
        <taxon>unclassified sequences</taxon>
        <taxon>metagenomes</taxon>
        <taxon>ecological metagenomes</taxon>
    </lineage>
</organism>
<feature type="domain" description="DNA binding HTH" evidence="1">
    <location>
        <begin position="11"/>
        <end position="52"/>
    </location>
</feature>
<name>X0UZH6_9ZZZZ</name>
<evidence type="ECO:0000313" key="2">
    <source>
        <dbReference type="EMBL" id="GAG11239.1"/>
    </source>
</evidence>
<dbReference type="PRINTS" id="PR01590">
    <property type="entry name" value="HTHFIS"/>
</dbReference>
<protein>
    <recommendedName>
        <fullName evidence="1">DNA binding HTH domain-containing protein</fullName>
    </recommendedName>
</protein>
<evidence type="ECO:0000259" key="1">
    <source>
        <dbReference type="Pfam" id="PF02954"/>
    </source>
</evidence>
<dbReference type="Gene3D" id="1.10.10.60">
    <property type="entry name" value="Homeodomain-like"/>
    <property type="match status" value="1"/>
</dbReference>
<dbReference type="InterPro" id="IPR009057">
    <property type="entry name" value="Homeodomain-like_sf"/>
</dbReference>
<reference evidence="2" key="1">
    <citation type="journal article" date="2014" name="Front. Microbiol.">
        <title>High frequency of phylogenetically diverse reductive dehalogenase-homologous genes in deep subseafloor sedimentary metagenomes.</title>
        <authorList>
            <person name="Kawai M."/>
            <person name="Futagami T."/>
            <person name="Toyoda A."/>
            <person name="Takaki Y."/>
            <person name="Nishi S."/>
            <person name="Hori S."/>
            <person name="Arai W."/>
            <person name="Tsubouchi T."/>
            <person name="Morono Y."/>
            <person name="Uchiyama I."/>
            <person name="Ito T."/>
            <person name="Fujiyama A."/>
            <person name="Inagaki F."/>
            <person name="Takami H."/>
        </authorList>
    </citation>
    <scope>NUCLEOTIDE SEQUENCE</scope>
    <source>
        <strain evidence="2">Expedition CK06-06</strain>
    </source>
</reference>
<dbReference type="SUPFAM" id="SSF46689">
    <property type="entry name" value="Homeodomain-like"/>
    <property type="match status" value="1"/>
</dbReference>
<feature type="non-terminal residue" evidence="2">
    <location>
        <position position="1"/>
    </location>
</feature>
<dbReference type="GO" id="GO:0043565">
    <property type="term" value="F:sequence-specific DNA binding"/>
    <property type="evidence" value="ECO:0007669"/>
    <property type="project" value="InterPro"/>
</dbReference>
<comment type="caution">
    <text evidence="2">The sequence shown here is derived from an EMBL/GenBank/DDBJ whole genome shotgun (WGS) entry which is preliminary data.</text>
</comment>
<proteinExistence type="predicted"/>
<accession>X0UZH6</accession>
<sequence>EDALHELPPMSLAECEKRLILSVLKSVDGNKNRAADILKIHRTTLYKKIEEYGLKT</sequence>
<dbReference type="Pfam" id="PF02954">
    <property type="entry name" value="HTH_8"/>
    <property type="match status" value="1"/>
</dbReference>
<gene>
    <name evidence="2" type="ORF">S01H1_33458</name>
</gene>
<dbReference type="EMBL" id="BARS01020775">
    <property type="protein sequence ID" value="GAG11239.1"/>
    <property type="molecule type" value="Genomic_DNA"/>
</dbReference>
<dbReference type="AlphaFoldDB" id="X0UZH6"/>